<feature type="region of interest" description="Disordered" evidence="1">
    <location>
        <begin position="1"/>
        <end position="171"/>
    </location>
</feature>
<protein>
    <submittedName>
        <fullName evidence="2">Uncharacterized protein</fullName>
    </submittedName>
</protein>
<feature type="compositionally biased region" description="Basic and acidic residues" evidence="1">
    <location>
        <begin position="35"/>
        <end position="57"/>
    </location>
</feature>
<feature type="compositionally biased region" description="Low complexity" evidence="1">
    <location>
        <begin position="9"/>
        <end position="21"/>
    </location>
</feature>
<feature type="compositionally biased region" description="Polar residues" evidence="1">
    <location>
        <begin position="22"/>
        <end position="33"/>
    </location>
</feature>
<feature type="compositionally biased region" description="Low complexity" evidence="1">
    <location>
        <begin position="291"/>
        <end position="301"/>
    </location>
</feature>
<dbReference type="InParanoid" id="A0A1Y2EZ32"/>
<reference evidence="2 3" key="1">
    <citation type="submission" date="2016-07" db="EMBL/GenBank/DDBJ databases">
        <title>Pervasive Adenine N6-methylation of Active Genes in Fungi.</title>
        <authorList>
            <consortium name="DOE Joint Genome Institute"/>
            <person name="Mondo S.J."/>
            <person name="Dannebaum R.O."/>
            <person name="Kuo R.C."/>
            <person name="Labutti K."/>
            <person name="Haridas S."/>
            <person name="Kuo A."/>
            <person name="Salamov A."/>
            <person name="Ahrendt S.R."/>
            <person name="Lipzen A."/>
            <person name="Sullivan W."/>
            <person name="Andreopoulos W.B."/>
            <person name="Clum A."/>
            <person name="Lindquist E."/>
            <person name="Daum C."/>
            <person name="Ramamoorthy G.K."/>
            <person name="Gryganskyi A."/>
            <person name="Culley D."/>
            <person name="Magnuson J.K."/>
            <person name="James T.Y."/>
            <person name="O'Malley M.A."/>
            <person name="Stajich J.E."/>
            <person name="Spatafora J.W."/>
            <person name="Visel A."/>
            <person name="Grigoriev I.V."/>
        </authorList>
    </citation>
    <scope>NUCLEOTIDE SEQUENCE [LARGE SCALE GENOMIC DNA]</scope>
    <source>
        <strain evidence="2 3">62-1032</strain>
    </source>
</reference>
<evidence type="ECO:0000313" key="2">
    <source>
        <dbReference type="EMBL" id="ORY76524.1"/>
    </source>
</evidence>
<dbReference type="EMBL" id="MCGR01000034">
    <property type="protein sequence ID" value="ORY76524.1"/>
    <property type="molecule type" value="Genomic_DNA"/>
</dbReference>
<accession>A0A1Y2EZ32</accession>
<dbReference type="AlphaFoldDB" id="A0A1Y2EZ32"/>
<proteinExistence type="predicted"/>
<feature type="region of interest" description="Disordered" evidence="1">
    <location>
        <begin position="192"/>
        <end position="218"/>
    </location>
</feature>
<evidence type="ECO:0000256" key="1">
    <source>
        <dbReference type="SAM" id="MobiDB-lite"/>
    </source>
</evidence>
<name>A0A1Y2EZ32_9BASI</name>
<comment type="caution">
    <text evidence="2">The sequence shown here is derived from an EMBL/GenBank/DDBJ whole genome shotgun (WGS) entry which is preliminary data.</text>
</comment>
<sequence length="474" mass="51352">MADLMTRVLSSSSPSLSQDSDNLQPTSNGSPSRLSKREATPPPEFLERSKRSRKLSEKAIAAAGQGISSEEEEEYGEDGEEEEEYQDAGEQAAVSSPSLIGQLEAQKGSRTTGRGRGEGAQIPVKRFYGSTPTSDGTSNLPSPFLPLHLSASSPQPSPPQSFAWDPSLGQLIPITPRNQSLALETLTFTSTSYLGSISPPTPSSQTSSSKRKAASRRAVIRRKEEFEKRGERDVLARLCELQLEAQQLQKLGVELGGSSDPPSPRRPPTPRTSRTSKTAGQEKPPPPPQLSAPTFPSFAAAPPRPIKPKEDLPLSDAELMPPPPVPSRPLTTPRAQKPKTTWIEASTGRLIKTRPTVVEPTSTLRVLIHNNPTLSPTLHLHPPAFNLLTPLPPPRLLRPSAISHSSTSGSFLSIYTYSISSAQVHKGAGISIEFGEEEGEVHVEREVRGWLSERGAEVVLRVKGEEAEWLLVER</sequence>
<dbReference type="Proteomes" id="UP000193467">
    <property type="component" value="Unassembled WGS sequence"/>
</dbReference>
<feature type="compositionally biased region" description="Basic residues" evidence="1">
    <location>
        <begin position="209"/>
        <end position="218"/>
    </location>
</feature>
<feature type="region of interest" description="Disordered" evidence="1">
    <location>
        <begin position="253"/>
        <end position="337"/>
    </location>
</feature>
<feature type="compositionally biased region" description="Polar residues" evidence="1">
    <location>
        <begin position="130"/>
        <end position="141"/>
    </location>
</feature>
<gene>
    <name evidence="2" type="ORF">BCR35DRAFT_332783</name>
</gene>
<feature type="compositionally biased region" description="Acidic residues" evidence="1">
    <location>
        <begin position="69"/>
        <end position="87"/>
    </location>
</feature>
<feature type="compositionally biased region" description="Pro residues" evidence="1">
    <location>
        <begin position="261"/>
        <end position="270"/>
    </location>
</feature>
<evidence type="ECO:0000313" key="3">
    <source>
        <dbReference type="Proteomes" id="UP000193467"/>
    </source>
</evidence>
<keyword evidence="3" id="KW-1185">Reference proteome</keyword>
<organism evidence="2 3">
    <name type="scientific">Leucosporidium creatinivorum</name>
    <dbReference type="NCBI Taxonomy" id="106004"/>
    <lineage>
        <taxon>Eukaryota</taxon>
        <taxon>Fungi</taxon>
        <taxon>Dikarya</taxon>
        <taxon>Basidiomycota</taxon>
        <taxon>Pucciniomycotina</taxon>
        <taxon>Microbotryomycetes</taxon>
        <taxon>Leucosporidiales</taxon>
        <taxon>Leucosporidium</taxon>
    </lineage>
</organism>